<dbReference type="GO" id="GO:0051010">
    <property type="term" value="F:microtubule plus-end binding"/>
    <property type="evidence" value="ECO:0007669"/>
    <property type="project" value="TreeGrafter"/>
</dbReference>
<feature type="region of interest" description="Disordered" evidence="5">
    <location>
        <begin position="247"/>
        <end position="267"/>
    </location>
</feature>
<dbReference type="GO" id="GO:0005634">
    <property type="term" value="C:nucleus"/>
    <property type="evidence" value="ECO:0007669"/>
    <property type="project" value="TreeGrafter"/>
</dbReference>
<dbReference type="Pfam" id="PF14560">
    <property type="entry name" value="Ubiquitin_2"/>
    <property type="match status" value="1"/>
</dbReference>
<dbReference type="EMBL" id="DF973286">
    <property type="protein sequence ID" value="GAU24199.1"/>
    <property type="molecule type" value="Genomic_DNA"/>
</dbReference>
<dbReference type="InterPro" id="IPR036859">
    <property type="entry name" value="CAP-Gly_dom_sf"/>
</dbReference>
<dbReference type="GO" id="GO:0031122">
    <property type="term" value="P:cytoplasmic microtubule organization"/>
    <property type="evidence" value="ECO:0007669"/>
    <property type="project" value="TreeGrafter"/>
</dbReference>
<dbReference type="GO" id="GO:0035371">
    <property type="term" value="C:microtubule plus-end"/>
    <property type="evidence" value="ECO:0007669"/>
    <property type="project" value="TreeGrafter"/>
</dbReference>
<dbReference type="GO" id="GO:0005829">
    <property type="term" value="C:cytosol"/>
    <property type="evidence" value="ECO:0007669"/>
    <property type="project" value="UniProtKB-ARBA"/>
</dbReference>
<dbReference type="SUPFAM" id="SSF54236">
    <property type="entry name" value="Ubiquitin-like"/>
    <property type="match status" value="1"/>
</dbReference>
<dbReference type="InterPro" id="IPR000626">
    <property type="entry name" value="Ubiquitin-like_dom"/>
</dbReference>
<dbReference type="GO" id="GO:0007021">
    <property type="term" value="P:tubulin complex assembly"/>
    <property type="evidence" value="ECO:0007669"/>
    <property type="project" value="InterPro"/>
</dbReference>
<dbReference type="SMART" id="SM01052">
    <property type="entry name" value="CAP_GLY"/>
    <property type="match status" value="1"/>
</dbReference>
<comment type="subcellular location">
    <subcellularLocation>
        <location evidence="1">Cytoplasm</location>
    </subcellularLocation>
</comment>
<dbReference type="Gene3D" id="2.30.30.190">
    <property type="entry name" value="CAP Gly-rich-like domain"/>
    <property type="match status" value="1"/>
</dbReference>
<keyword evidence="8" id="KW-1185">Reference proteome</keyword>
<dbReference type="FunFam" id="2.30.30.190:FF:000013">
    <property type="entry name" value="Tubulin-folding cofactor B"/>
    <property type="match status" value="1"/>
</dbReference>
<evidence type="ECO:0000256" key="4">
    <source>
        <dbReference type="ARBA" id="ARBA00025779"/>
    </source>
</evidence>
<dbReference type="PANTHER" id="PTHR18916">
    <property type="entry name" value="DYNACTIN 1-RELATED MICROTUBULE-BINDING"/>
    <property type="match status" value="1"/>
</dbReference>
<gene>
    <name evidence="7" type="ORF">TSUD_23360</name>
</gene>
<evidence type="ECO:0000256" key="1">
    <source>
        <dbReference type="ARBA" id="ARBA00004496"/>
    </source>
</evidence>
<evidence type="ECO:0000256" key="2">
    <source>
        <dbReference type="ARBA" id="ARBA00022490"/>
    </source>
</evidence>
<comment type="similarity">
    <text evidence="4">Belongs to the TBCB family.</text>
</comment>
<dbReference type="CDD" id="cd01789">
    <property type="entry name" value="Ubl_TBCB"/>
    <property type="match status" value="1"/>
</dbReference>
<name>A0A2Z6MYM7_TRISU</name>
<dbReference type="AlphaFoldDB" id="A0A2Z6MYM7"/>
<feature type="domain" description="CAP-Gly" evidence="6">
    <location>
        <begin position="205"/>
        <end position="247"/>
    </location>
</feature>
<evidence type="ECO:0000259" key="6">
    <source>
        <dbReference type="PROSITE" id="PS50245"/>
    </source>
</evidence>
<dbReference type="OrthoDB" id="2130750at2759"/>
<dbReference type="GO" id="GO:0007023">
    <property type="term" value="P:post-chaperonin tubulin folding pathway"/>
    <property type="evidence" value="ECO:0007669"/>
    <property type="project" value="InterPro"/>
</dbReference>
<protein>
    <recommendedName>
        <fullName evidence="6">CAP-Gly domain-containing protein</fullName>
    </recommendedName>
</protein>
<organism evidence="7 8">
    <name type="scientific">Trifolium subterraneum</name>
    <name type="common">Subterranean clover</name>
    <dbReference type="NCBI Taxonomy" id="3900"/>
    <lineage>
        <taxon>Eukaryota</taxon>
        <taxon>Viridiplantae</taxon>
        <taxon>Streptophyta</taxon>
        <taxon>Embryophyta</taxon>
        <taxon>Tracheophyta</taxon>
        <taxon>Spermatophyta</taxon>
        <taxon>Magnoliopsida</taxon>
        <taxon>eudicotyledons</taxon>
        <taxon>Gunneridae</taxon>
        <taxon>Pentapetalae</taxon>
        <taxon>rosids</taxon>
        <taxon>fabids</taxon>
        <taxon>Fabales</taxon>
        <taxon>Fabaceae</taxon>
        <taxon>Papilionoideae</taxon>
        <taxon>50 kb inversion clade</taxon>
        <taxon>NPAAA clade</taxon>
        <taxon>Hologalegina</taxon>
        <taxon>IRL clade</taxon>
        <taxon>Trifolieae</taxon>
        <taxon>Trifolium</taxon>
    </lineage>
</organism>
<dbReference type="InterPro" id="IPR045172">
    <property type="entry name" value="TBCB_Ubl"/>
</dbReference>
<keyword evidence="2" id="KW-0963">Cytoplasm</keyword>
<dbReference type="InterPro" id="IPR000938">
    <property type="entry name" value="CAP-Gly_domain"/>
</dbReference>
<evidence type="ECO:0000256" key="5">
    <source>
        <dbReference type="SAM" id="MobiDB-lite"/>
    </source>
</evidence>
<reference evidence="8" key="1">
    <citation type="journal article" date="2017" name="Front. Plant Sci.">
        <title>Climate Clever Clovers: New Paradigm to Reduce the Environmental Footprint of Ruminants by Breeding Low Methanogenic Forages Utilizing Haplotype Variation.</title>
        <authorList>
            <person name="Kaur P."/>
            <person name="Appels R."/>
            <person name="Bayer P.E."/>
            <person name="Keeble-Gagnere G."/>
            <person name="Wang J."/>
            <person name="Hirakawa H."/>
            <person name="Shirasawa K."/>
            <person name="Vercoe P."/>
            <person name="Stefanova K."/>
            <person name="Durmic Z."/>
            <person name="Nichols P."/>
            <person name="Revell C."/>
            <person name="Isobe S.N."/>
            <person name="Edwards D."/>
            <person name="Erskine W."/>
        </authorList>
    </citation>
    <scope>NUCLEOTIDE SEQUENCE [LARGE SCALE GENOMIC DNA]</scope>
    <source>
        <strain evidence="8">cv. Daliak</strain>
    </source>
</reference>
<evidence type="ECO:0000313" key="7">
    <source>
        <dbReference type="EMBL" id="GAU24199.1"/>
    </source>
</evidence>
<keyword evidence="3" id="KW-0143">Chaperone</keyword>
<dbReference type="PANTHER" id="PTHR18916:SF85">
    <property type="entry name" value="TUBULIN-FOLDING COFACTOR B"/>
    <property type="match status" value="1"/>
</dbReference>
<sequence length="267" mass="30270">MASSLQKIEVDESLTVEAVKDKLWRKCGTSVDSMHLELYDEVRNKIADLADNSKLLGFYSPLDGFRLHVIDLDPASVTSGGWLEDTSLVEKYEISEEDYNKRGGMSLYHPTMKTFLFVLLLIADTFRKYREKMTSQVPSTVEAKTPDTNTEDLCANIKPAESKWKGNVWRMYHRKRSNKKKDMEVGSRCEVEPGGKRGVVKFVGQAEPLGPGFWVGVQYDEPLGKHDGMVKGVRYFQCPPSHGGIVRPDKVKVGDYPERDPFEKDEI</sequence>
<proteinExistence type="inferred from homology"/>
<accession>A0A2Z6MYM7</accession>
<evidence type="ECO:0000313" key="8">
    <source>
        <dbReference type="Proteomes" id="UP000242715"/>
    </source>
</evidence>
<dbReference type="PROSITE" id="PS50245">
    <property type="entry name" value="CAP_GLY_2"/>
    <property type="match status" value="1"/>
</dbReference>
<dbReference type="Proteomes" id="UP000242715">
    <property type="component" value="Unassembled WGS sequence"/>
</dbReference>
<dbReference type="GO" id="GO:0043014">
    <property type="term" value="F:alpha-tubulin binding"/>
    <property type="evidence" value="ECO:0007669"/>
    <property type="project" value="InterPro"/>
</dbReference>
<evidence type="ECO:0000256" key="3">
    <source>
        <dbReference type="ARBA" id="ARBA00023186"/>
    </source>
</evidence>
<dbReference type="Pfam" id="PF01302">
    <property type="entry name" value="CAP_GLY"/>
    <property type="match status" value="1"/>
</dbReference>
<dbReference type="SUPFAM" id="SSF74924">
    <property type="entry name" value="Cap-Gly domain"/>
    <property type="match status" value="1"/>
</dbReference>
<dbReference type="Gene3D" id="3.10.20.90">
    <property type="entry name" value="Phosphatidylinositol 3-kinase Catalytic Subunit, Chain A, domain 1"/>
    <property type="match status" value="1"/>
</dbReference>
<dbReference type="InterPro" id="IPR029071">
    <property type="entry name" value="Ubiquitin-like_domsf"/>
</dbReference>